<organism evidence="1 2">
    <name type="scientific">Pocillopora meandrina</name>
    <dbReference type="NCBI Taxonomy" id="46732"/>
    <lineage>
        <taxon>Eukaryota</taxon>
        <taxon>Metazoa</taxon>
        <taxon>Cnidaria</taxon>
        <taxon>Anthozoa</taxon>
        <taxon>Hexacorallia</taxon>
        <taxon>Scleractinia</taxon>
        <taxon>Astrocoeniina</taxon>
        <taxon>Pocilloporidae</taxon>
        <taxon>Pocillopora</taxon>
    </lineage>
</organism>
<reference evidence="1 2" key="1">
    <citation type="submission" date="2022-05" db="EMBL/GenBank/DDBJ databases">
        <authorList>
            <consortium name="Genoscope - CEA"/>
            <person name="William W."/>
        </authorList>
    </citation>
    <scope>NUCLEOTIDE SEQUENCE [LARGE SCALE GENOMIC DNA]</scope>
</reference>
<dbReference type="Proteomes" id="UP001159428">
    <property type="component" value="Unassembled WGS sequence"/>
</dbReference>
<comment type="caution">
    <text evidence="1">The sequence shown here is derived from an EMBL/GenBank/DDBJ whole genome shotgun (WGS) entry which is preliminary data.</text>
</comment>
<dbReference type="AlphaFoldDB" id="A0AAU9VW78"/>
<gene>
    <name evidence="1" type="ORF">PMEA_00016590</name>
</gene>
<dbReference type="EMBL" id="CALNXJ010000003">
    <property type="protein sequence ID" value="CAH3035988.1"/>
    <property type="molecule type" value="Genomic_DNA"/>
</dbReference>
<feature type="non-terminal residue" evidence="1">
    <location>
        <position position="1"/>
    </location>
</feature>
<proteinExistence type="predicted"/>
<name>A0AAU9VW78_9CNID</name>
<evidence type="ECO:0000313" key="1">
    <source>
        <dbReference type="EMBL" id="CAH3035988.1"/>
    </source>
</evidence>
<keyword evidence="2" id="KW-1185">Reference proteome</keyword>
<sequence length="118" mass="12881">TCDNDDECLLSHKCVNKRCQCKDDLVGDAYSCKIADPPSCKTGKDCHKKATCVEGKCRCMGVFIGDGKQCSRGLTVVSCNTKDYCGDKGSCVIHPLLPNFSICKCWVGYVLNDKQLCV</sequence>
<accession>A0AAU9VW78</accession>
<protein>
    <submittedName>
        <fullName evidence="1">Uncharacterized protein</fullName>
    </submittedName>
</protein>
<feature type="non-terminal residue" evidence="1">
    <location>
        <position position="118"/>
    </location>
</feature>
<evidence type="ECO:0000313" key="2">
    <source>
        <dbReference type="Proteomes" id="UP001159428"/>
    </source>
</evidence>